<evidence type="ECO:0000256" key="6">
    <source>
        <dbReference type="ARBA" id="ARBA00022723"/>
    </source>
</evidence>
<dbReference type="STRING" id="3218.A0A2K1KUR9"/>
<keyword evidence="14" id="KW-0275">Fatty acid biosynthesis</keyword>
<reference evidence="18" key="3">
    <citation type="submission" date="2020-12" db="UniProtKB">
        <authorList>
            <consortium name="EnsemblPlants"/>
        </authorList>
    </citation>
    <scope>IDENTIFICATION</scope>
</reference>
<evidence type="ECO:0000259" key="16">
    <source>
        <dbReference type="Pfam" id="PF04116"/>
    </source>
</evidence>
<dbReference type="OMA" id="FHHKYPM"/>
<comment type="similarity">
    <text evidence="3">Belongs to the sterol desaturase family.</text>
</comment>
<keyword evidence="13 15" id="KW-0472">Membrane</keyword>
<dbReference type="Gramene" id="Pp3c3_15570V3.4">
    <property type="protein sequence ID" value="Pp3c3_15570V3.4"/>
    <property type="gene ID" value="Pp3c3_15570"/>
</dbReference>
<dbReference type="GO" id="GO:0080132">
    <property type="term" value="F:fatty acid 2-hydroxylase activity"/>
    <property type="evidence" value="ECO:0000318"/>
    <property type="project" value="GO_Central"/>
</dbReference>
<dbReference type="GO" id="GO:0005783">
    <property type="term" value="C:endoplasmic reticulum"/>
    <property type="evidence" value="ECO:0000318"/>
    <property type="project" value="GO_Central"/>
</dbReference>
<name>A0A2K1KUR9_PHYPA</name>
<evidence type="ECO:0000313" key="18">
    <source>
        <dbReference type="EnsemblPlants" id="Pp3c3_15570V3.1"/>
    </source>
</evidence>
<reference evidence="17 19" key="2">
    <citation type="journal article" date="2018" name="Plant J.">
        <title>The Physcomitrella patens chromosome-scale assembly reveals moss genome structure and evolution.</title>
        <authorList>
            <person name="Lang D."/>
            <person name="Ullrich K.K."/>
            <person name="Murat F."/>
            <person name="Fuchs J."/>
            <person name="Jenkins J."/>
            <person name="Haas F.B."/>
            <person name="Piednoel M."/>
            <person name="Gundlach H."/>
            <person name="Van Bel M."/>
            <person name="Meyberg R."/>
            <person name="Vives C."/>
            <person name="Morata J."/>
            <person name="Symeonidi A."/>
            <person name="Hiss M."/>
            <person name="Muchero W."/>
            <person name="Kamisugi Y."/>
            <person name="Saleh O."/>
            <person name="Blanc G."/>
            <person name="Decker E.L."/>
            <person name="van Gessel N."/>
            <person name="Grimwood J."/>
            <person name="Hayes R.D."/>
            <person name="Graham S.W."/>
            <person name="Gunter L.E."/>
            <person name="McDaniel S.F."/>
            <person name="Hoernstein S.N.W."/>
            <person name="Larsson A."/>
            <person name="Li F.W."/>
            <person name="Perroud P.F."/>
            <person name="Phillips J."/>
            <person name="Ranjan P."/>
            <person name="Rokshar D.S."/>
            <person name="Rothfels C.J."/>
            <person name="Schneider L."/>
            <person name="Shu S."/>
            <person name="Stevenson D.W."/>
            <person name="Thummler F."/>
            <person name="Tillich M."/>
            <person name="Villarreal Aguilar J.C."/>
            <person name="Widiez T."/>
            <person name="Wong G.K."/>
            <person name="Wymore A."/>
            <person name="Zhang Y."/>
            <person name="Zimmer A.D."/>
            <person name="Quatrano R.S."/>
            <person name="Mayer K.F.X."/>
            <person name="Goodstein D."/>
            <person name="Casacuberta J.M."/>
            <person name="Vandepoele K."/>
            <person name="Reski R."/>
            <person name="Cuming A.C."/>
            <person name="Tuskan G.A."/>
            <person name="Maumus F."/>
            <person name="Salse J."/>
            <person name="Schmutz J."/>
            <person name="Rensing S.A."/>
        </authorList>
    </citation>
    <scope>NUCLEOTIDE SEQUENCE [LARGE SCALE GENOMIC DNA]</scope>
    <source>
        <strain evidence="18 19">cv. Gransden 2004</strain>
    </source>
</reference>
<evidence type="ECO:0000256" key="12">
    <source>
        <dbReference type="ARBA" id="ARBA00023098"/>
    </source>
</evidence>
<dbReference type="RefSeq" id="XP_024370193.1">
    <property type="nucleotide sequence ID" value="XM_024514425.2"/>
</dbReference>
<dbReference type="PaxDb" id="3218-PP1S25_226V6.1"/>
<feature type="transmembrane region" description="Helical" evidence="15">
    <location>
        <begin position="185"/>
        <end position="204"/>
    </location>
</feature>
<comment type="cofactor">
    <cofactor evidence="1">
        <name>Zn(2+)</name>
        <dbReference type="ChEBI" id="CHEBI:29105"/>
    </cofactor>
</comment>
<keyword evidence="8" id="KW-0276">Fatty acid metabolism</keyword>
<protein>
    <recommendedName>
        <fullName evidence="16">Fatty acid hydroxylase domain-containing protein</fullName>
    </recommendedName>
</protein>
<keyword evidence="19" id="KW-1185">Reference proteome</keyword>
<evidence type="ECO:0000256" key="3">
    <source>
        <dbReference type="ARBA" id="ARBA00009324"/>
    </source>
</evidence>
<feature type="transmembrane region" description="Helical" evidence="15">
    <location>
        <begin position="99"/>
        <end position="120"/>
    </location>
</feature>
<keyword evidence="9" id="KW-0862">Zinc</keyword>
<keyword evidence="6" id="KW-0479">Metal-binding</keyword>
<dbReference type="EnsemblPlants" id="Pp3c3_15570V3.1">
    <property type="protein sequence ID" value="Pp3c3_15570V3.1"/>
    <property type="gene ID" value="Pp3c3_15570"/>
</dbReference>
<keyword evidence="10 15" id="KW-1133">Transmembrane helix</keyword>
<dbReference type="InterPro" id="IPR014430">
    <property type="entry name" value="Scs7"/>
</dbReference>
<organism evidence="17">
    <name type="scientific">Physcomitrium patens</name>
    <name type="common">Spreading-leaved earth moss</name>
    <name type="synonym">Physcomitrella patens</name>
    <dbReference type="NCBI Taxonomy" id="3218"/>
    <lineage>
        <taxon>Eukaryota</taxon>
        <taxon>Viridiplantae</taxon>
        <taxon>Streptophyta</taxon>
        <taxon>Embryophyta</taxon>
        <taxon>Bryophyta</taxon>
        <taxon>Bryophytina</taxon>
        <taxon>Bryopsida</taxon>
        <taxon>Funariidae</taxon>
        <taxon>Funariales</taxon>
        <taxon>Funariaceae</taxon>
        <taxon>Physcomitrium</taxon>
    </lineage>
</organism>
<evidence type="ECO:0000313" key="19">
    <source>
        <dbReference type="Proteomes" id="UP000006727"/>
    </source>
</evidence>
<evidence type="ECO:0000256" key="10">
    <source>
        <dbReference type="ARBA" id="ARBA00022989"/>
    </source>
</evidence>
<dbReference type="RefSeq" id="XP_024370192.1">
    <property type="nucleotide sequence ID" value="XM_024514424.2"/>
</dbReference>
<keyword evidence="5 15" id="KW-0812">Transmembrane</keyword>
<evidence type="ECO:0000256" key="4">
    <source>
        <dbReference type="ARBA" id="ARBA00022516"/>
    </source>
</evidence>
<reference evidence="17 19" key="1">
    <citation type="journal article" date="2008" name="Science">
        <title>The Physcomitrella genome reveals evolutionary insights into the conquest of land by plants.</title>
        <authorList>
            <person name="Rensing S."/>
            <person name="Lang D."/>
            <person name="Zimmer A."/>
            <person name="Terry A."/>
            <person name="Salamov A."/>
            <person name="Shapiro H."/>
            <person name="Nishiyama T."/>
            <person name="Perroud P.-F."/>
            <person name="Lindquist E."/>
            <person name="Kamisugi Y."/>
            <person name="Tanahashi T."/>
            <person name="Sakakibara K."/>
            <person name="Fujita T."/>
            <person name="Oishi K."/>
            <person name="Shin-I T."/>
            <person name="Kuroki Y."/>
            <person name="Toyoda A."/>
            <person name="Suzuki Y."/>
            <person name="Hashimoto A."/>
            <person name="Yamaguchi K."/>
            <person name="Sugano A."/>
            <person name="Kohara Y."/>
            <person name="Fujiyama A."/>
            <person name="Anterola A."/>
            <person name="Aoki S."/>
            <person name="Ashton N."/>
            <person name="Barbazuk W.B."/>
            <person name="Barker E."/>
            <person name="Bennetzen J."/>
            <person name="Bezanilla M."/>
            <person name="Blankenship R."/>
            <person name="Cho S.H."/>
            <person name="Dutcher S."/>
            <person name="Estelle M."/>
            <person name="Fawcett J.A."/>
            <person name="Gundlach H."/>
            <person name="Hanada K."/>
            <person name="Heyl A."/>
            <person name="Hicks K.A."/>
            <person name="Hugh J."/>
            <person name="Lohr M."/>
            <person name="Mayer K."/>
            <person name="Melkozernov A."/>
            <person name="Murata T."/>
            <person name="Nelson D."/>
            <person name="Pils B."/>
            <person name="Prigge M."/>
            <person name="Reiss B."/>
            <person name="Renner T."/>
            <person name="Rombauts S."/>
            <person name="Rushton P."/>
            <person name="Sanderfoot A."/>
            <person name="Schween G."/>
            <person name="Shiu S.-H."/>
            <person name="Stueber K."/>
            <person name="Theodoulou F.L."/>
            <person name="Tu H."/>
            <person name="Van de Peer Y."/>
            <person name="Verrier P.J."/>
            <person name="Waters E."/>
            <person name="Wood A."/>
            <person name="Yang L."/>
            <person name="Cove D."/>
            <person name="Cuming A."/>
            <person name="Hasebe M."/>
            <person name="Lucas S."/>
            <person name="Mishler D.B."/>
            <person name="Reski R."/>
            <person name="Grigoriev I."/>
            <person name="Quatrano R.S."/>
            <person name="Boore J.L."/>
        </authorList>
    </citation>
    <scope>NUCLEOTIDE SEQUENCE [LARGE SCALE GENOMIC DNA]</scope>
    <source>
        <strain evidence="18 19">cv. Gransden 2004</strain>
    </source>
</reference>
<evidence type="ECO:0000256" key="14">
    <source>
        <dbReference type="ARBA" id="ARBA00023160"/>
    </source>
</evidence>
<evidence type="ECO:0000256" key="2">
    <source>
        <dbReference type="ARBA" id="ARBA00004477"/>
    </source>
</evidence>
<keyword evidence="4" id="KW-0444">Lipid biosynthesis</keyword>
<feature type="transmembrane region" description="Helical" evidence="15">
    <location>
        <begin position="155"/>
        <end position="173"/>
    </location>
</feature>
<dbReference type="EnsemblPlants" id="Pp3c3_15570V3.4">
    <property type="protein sequence ID" value="Pp3c3_15570V3.4"/>
    <property type="gene ID" value="Pp3c3_15570"/>
</dbReference>
<accession>A0A2K1KUR9</accession>
<evidence type="ECO:0000256" key="13">
    <source>
        <dbReference type="ARBA" id="ARBA00023136"/>
    </source>
</evidence>
<dbReference type="OrthoDB" id="260519at2759"/>
<evidence type="ECO:0000256" key="9">
    <source>
        <dbReference type="ARBA" id="ARBA00022833"/>
    </source>
</evidence>
<dbReference type="GO" id="GO:0005506">
    <property type="term" value="F:iron ion binding"/>
    <property type="evidence" value="ECO:0007669"/>
    <property type="project" value="InterPro"/>
</dbReference>
<dbReference type="EnsemblPlants" id="Pp3c3_15570V3.3">
    <property type="protein sequence ID" value="Pp3c3_15570V3.3"/>
    <property type="gene ID" value="Pp3c3_15570"/>
</dbReference>
<evidence type="ECO:0000256" key="11">
    <source>
        <dbReference type="ARBA" id="ARBA00023002"/>
    </source>
</evidence>
<keyword evidence="12" id="KW-0443">Lipid metabolism</keyword>
<dbReference type="GO" id="GO:0006631">
    <property type="term" value="P:fatty acid metabolic process"/>
    <property type="evidence" value="ECO:0000318"/>
    <property type="project" value="GO_Central"/>
</dbReference>
<dbReference type="Pfam" id="PF04116">
    <property type="entry name" value="FA_hydroxylase"/>
    <property type="match status" value="1"/>
</dbReference>
<dbReference type="Gramene" id="Pp3c3_15570V3.3">
    <property type="protein sequence ID" value="Pp3c3_15570V3.3"/>
    <property type="gene ID" value="Pp3c3_15570"/>
</dbReference>
<feature type="transmembrane region" description="Helical" evidence="15">
    <location>
        <begin position="74"/>
        <end position="93"/>
    </location>
</feature>
<evidence type="ECO:0000313" key="17">
    <source>
        <dbReference type="EMBL" id="PNR57486.1"/>
    </source>
</evidence>
<dbReference type="AlphaFoldDB" id="A0A2K1KUR9"/>
<evidence type="ECO:0000256" key="15">
    <source>
        <dbReference type="SAM" id="Phobius"/>
    </source>
</evidence>
<evidence type="ECO:0000256" key="7">
    <source>
        <dbReference type="ARBA" id="ARBA00022824"/>
    </source>
</evidence>
<evidence type="ECO:0000256" key="8">
    <source>
        <dbReference type="ARBA" id="ARBA00022832"/>
    </source>
</evidence>
<gene>
    <name evidence="18" type="primary">LOC112279755</name>
    <name evidence="17" type="ORF">PHYPA_004480</name>
</gene>
<dbReference type="GO" id="GO:0005789">
    <property type="term" value="C:endoplasmic reticulum membrane"/>
    <property type="evidence" value="ECO:0007669"/>
    <property type="project" value="UniProtKB-SubCell"/>
</dbReference>
<dbReference type="EMBL" id="ABEU02000003">
    <property type="protein sequence ID" value="PNR57486.1"/>
    <property type="molecule type" value="Genomic_DNA"/>
</dbReference>
<dbReference type="EnsemblPlants" id="Pp3c3_15570V3.2">
    <property type="protein sequence ID" value="Pp3c3_15570V3.2"/>
    <property type="gene ID" value="Pp3c3_15570"/>
</dbReference>
<dbReference type="Proteomes" id="UP000006727">
    <property type="component" value="Chromosome 3"/>
</dbReference>
<dbReference type="GeneID" id="112279755"/>
<comment type="subcellular location">
    <subcellularLocation>
        <location evidence="2">Endoplasmic reticulum membrane</location>
        <topology evidence="2">Multi-pass membrane protein</topology>
    </subcellularLocation>
</comment>
<dbReference type="Gramene" id="Pp3c3_15570V3.2">
    <property type="protein sequence ID" value="Pp3c3_15570V3.2"/>
    <property type="gene ID" value="Pp3c3_15570"/>
</dbReference>
<evidence type="ECO:0000256" key="1">
    <source>
        <dbReference type="ARBA" id="ARBA00001947"/>
    </source>
</evidence>
<proteinExistence type="inferred from homology"/>
<dbReference type="InterPro" id="IPR006694">
    <property type="entry name" value="Fatty_acid_hydroxylase"/>
</dbReference>
<evidence type="ECO:0000256" key="5">
    <source>
        <dbReference type="ARBA" id="ARBA00022692"/>
    </source>
</evidence>
<keyword evidence="11" id="KW-0560">Oxidoreductase</keyword>
<keyword evidence="7" id="KW-0256">Endoplasmic reticulum</keyword>
<feature type="domain" description="Fatty acid hydroxylase" evidence="16">
    <location>
        <begin position="106"/>
        <end position="248"/>
    </location>
</feature>
<sequence length="268" mass="30864">MAVGMARGEEVQSAVNYDSGSKSKYSVDMTKPMVAQVGHLGAYYDEWVHQPVMRKGSPRFFHSNVLEMGTKAKWWMIPGIWGPAVAVCVYRAVSEGLPLHMVVATFCVGLLMWTLVEYILHRFLFHMKTSSYWSNTIHYVLHGFHHKHPMDSDRLVFPPLFALSIIIPVWFALQLVVPSPAYHSSLFGGLLSGYILYDVTHYYLHFGMAFTPRLHKMKKDHSDHHFKNQLYNYSFGVTSPFWDIVFNTLPPSKAFFRHIRQTNAVYSQ</sequence>
<dbReference type="PANTHER" id="PTHR12863:SF1">
    <property type="entry name" value="FATTY ACID 2-HYDROXYLASE"/>
    <property type="match status" value="1"/>
</dbReference>
<dbReference type="GO" id="GO:0006633">
    <property type="term" value="P:fatty acid biosynthetic process"/>
    <property type="evidence" value="ECO:0007669"/>
    <property type="project" value="UniProtKB-KW"/>
</dbReference>
<dbReference type="PANTHER" id="PTHR12863">
    <property type="entry name" value="FATTY ACID HYDROXYLASE"/>
    <property type="match status" value="1"/>
</dbReference>
<dbReference type="Gramene" id="Pp3c3_15570V3.1">
    <property type="protein sequence ID" value="Pp3c3_15570V3.1"/>
    <property type="gene ID" value="Pp3c3_15570"/>
</dbReference>